<keyword evidence="2 4" id="KW-0963">Cytoplasm</keyword>
<dbReference type="Proteomes" id="UP001313132">
    <property type="component" value="Unassembled WGS sequence"/>
</dbReference>
<proteinExistence type="inferred from homology"/>
<gene>
    <name evidence="4 6" type="primary">napD</name>
    <name evidence="6" type="ORF">WCT63_10475</name>
</gene>
<dbReference type="Pfam" id="PF03927">
    <property type="entry name" value="NapD"/>
    <property type="match status" value="1"/>
</dbReference>
<evidence type="ECO:0000313" key="7">
    <source>
        <dbReference type="Proteomes" id="UP001313132"/>
    </source>
</evidence>
<name>A0ABU8JYI0_9GAMM</name>
<comment type="caution">
    <text evidence="6">The sequence shown here is derived from an EMBL/GenBank/DDBJ whole genome shotgun (WGS) entry which is preliminary data.</text>
</comment>
<feature type="compositionally biased region" description="Polar residues" evidence="5">
    <location>
        <begin position="101"/>
        <end position="111"/>
    </location>
</feature>
<evidence type="ECO:0000313" key="6">
    <source>
        <dbReference type="EMBL" id="MEI7102875.1"/>
    </source>
</evidence>
<comment type="function">
    <text evidence="4">Chaperone for NapA, the catalytic subunit of the periplasmic nitrate reductase. It binds directly and specifically to the twin-arginine signal peptide of NapA, preventing premature interaction with the Tat translocase and premature export.</text>
</comment>
<keyword evidence="7" id="KW-1185">Reference proteome</keyword>
<protein>
    <recommendedName>
        <fullName evidence="4">Chaperone NapD</fullName>
    </recommendedName>
    <alternativeName>
        <fullName evidence="4">NapA signal peptide-binding chaperone NapD</fullName>
    </alternativeName>
</protein>
<comment type="subunit">
    <text evidence="4">Interacts with the cytoplasmic NapA precursor.</text>
</comment>
<organism evidence="6 7">
    <name type="scientific">Pectobacterium versatile</name>
    <dbReference type="NCBI Taxonomy" id="2488639"/>
    <lineage>
        <taxon>Bacteria</taxon>
        <taxon>Pseudomonadati</taxon>
        <taxon>Pseudomonadota</taxon>
        <taxon>Gammaproteobacteria</taxon>
        <taxon>Enterobacterales</taxon>
        <taxon>Pectobacteriaceae</taxon>
        <taxon>Pectobacterium</taxon>
    </lineage>
</organism>
<accession>A0ABU8JYI0</accession>
<evidence type="ECO:0000256" key="5">
    <source>
        <dbReference type="SAM" id="MobiDB-lite"/>
    </source>
</evidence>
<evidence type="ECO:0000256" key="3">
    <source>
        <dbReference type="ARBA" id="ARBA00023186"/>
    </source>
</evidence>
<dbReference type="PANTHER" id="PTHR38603:SF1">
    <property type="entry name" value="CHAPERONE NAPD"/>
    <property type="match status" value="1"/>
</dbReference>
<dbReference type="PANTHER" id="PTHR38603">
    <property type="entry name" value="CHAPERONE NAPD"/>
    <property type="match status" value="1"/>
</dbReference>
<dbReference type="InterPro" id="IPR005623">
    <property type="entry name" value="Chaperone_NapD_NO3_reduct"/>
</dbReference>
<comment type="similarity">
    <text evidence="4">Belongs to the NapD family.</text>
</comment>
<dbReference type="EMBL" id="JBBBON010000008">
    <property type="protein sequence ID" value="MEI7102875.1"/>
    <property type="molecule type" value="Genomic_DNA"/>
</dbReference>
<evidence type="ECO:0000256" key="2">
    <source>
        <dbReference type="ARBA" id="ARBA00022490"/>
    </source>
</evidence>
<keyword evidence="3 4" id="KW-0143">Chaperone</keyword>
<reference evidence="6 7" key="1">
    <citation type="submission" date="2024-03" db="EMBL/GenBank/DDBJ databases">
        <title>Analysis of soft rot Pectobacteriaceae population diversity in US potato growing regions between 2016 and 2022.</title>
        <authorList>
            <person name="Ma X."/>
            <person name="Zhang X."/>
            <person name="Stodghill P."/>
            <person name="Rioux R."/>
            <person name="Babler B."/>
            <person name="Shrestha S."/>
            <person name="Babler B."/>
            <person name="Rivedal H."/>
            <person name="Frost K."/>
            <person name="Hao J."/>
            <person name="Secor G."/>
            <person name="Swingle B."/>
        </authorList>
    </citation>
    <scope>NUCLEOTIDE SEQUENCE [LARGE SCALE GENOMIC DNA]</scope>
    <source>
        <strain evidence="6 7">UMSS2</strain>
    </source>
</reference>
<dbReference type="NCBIfam" id="NF007840">
    <property type="entry name" value="PRK10553.1"/>
    <property type="match status" value="1"/>
</dbReference>
<feature type="region of interest" description="Disordered" evidence="5">
    <location>
        <begin position="87"/>
        <end position="111"/>
    </location>
</feature>
<dbReference type="RefSeq" id="WP_336857685.1">
    <property type="nucleotide sequence ID" value="NZ_JBBBOM010000004.1"/>
</dbReference>
<evidence type="ECO:0000256" key="1">
    <source>
        <dbReference type="ARBA" id="ARBA00004496"/>
    </source>
</evidence>
<sequence>MSTVWHVCSVVVHVNTAQMAAVGEALATQPNLEVGASDSDTGKMVVVLESDSEDTLLKQIASIRELTGVLAVSLVYHQLDEQPFDEQPFDEQSFAFDEQPLDQQAQGEEIL</sequence>
<dbReference type="HAMAP" id="MF_02200">
    <property type="entry name" value="NapD"/>
    <property type="match status" value="1"/>
</dbReference>
<dbReference type="Gene3D" id="3.30.70.920">
    <property type="match status" value="1"/>
</dbReference>
<evidence type="ECO:0000256" key="4">
    <source>
        <dbReference type="HAMAP-Rule" id="MF_02200"/>
    </source>
</evidence>
<comment type="subcellular location">
    <subcellularLocation>
        <location evidence="1 4">Cytoplasm</location>
    </subcellularLocation>
</comment>